<feature type="compositionally biased region" description="Low complexity" evidence="1">
    <location>
        <begin position="39"/>
        <end position="49"/>
    </location>
</feature>
<evidence type="ECO:0000313" key="2">
    <source>
        <dbReference type="EMBL" id="KIJ13960.1"/>
    </source>
</evidence>
<proteinExistence type="predicted"/>
<dbReference type="Proteomes" id="UP000053647">
    <property type="component" value="Unassembled WGS sequence"/>
</dbReference>
<keyword evidence="3" id="KW-1185">Reference proteome</keyword>
<reference evidence="2 3" key="1">
    <citation type="submission" date="2014-06" db="EMBL/GenBank/DDBJ databases">
        <authorList>
            <consortium name="DOE Joint Genome Institute"/>
            <person name="Kuo A."/>
            <person name="Kohler A."/>
            <person name="Nagy L.G."/>
            <person name="Floudas D."/>
            <person name="Copeland A."/>
            <person name="Barry K.W."/>
            <person name="Cichocki N."/>
            <person name="Veneault-Fourrey C."/>
            <person name="LaButti K."/>
            <person name="Lindquist E.A."/>
            <person name="Lipzen A."/>
            <person name="Lundell T."/>
            <person name="Morin E."/>
            <person name="Murat C."/>
            <person name="Sun H."/>
            <person name="Tunlid A."/>
            <person name="Henrissat B."/>
            <person name="Grigoriev I.V."/>
            <person name="Hibbett D.S."/>
            <person name="Martin F."/>
            <person name="Nordberg H.P."/>
            <person name="Cantor M.N."/>
            <person name="Hua S.X."/>
        </authorList>
    </citation>
    <scope>NUCLEOTIDE SEQUENCE [LARGE SCALE GENOMIC DNA]</scope>
    <source>
        <strain evidence="2 3">ATCC 200175</strain>
    </source>
</reference>
<gene>
    <name evidence="2" type="ORF">PAXINDRAFT_170069</name>
</gene>
<dbReference type="AlphaFoldDB" id="A0A0C9TED5"/>
<name>A0A0C9TED5_PAXIN</name>
<feature type="region of interest" description="Disordered" evidence="1">
    <location>
        <begin position="29"/>
        <end position="70"/>
    </location>
</feature>
<dbReference type="HOGENOM" id="CLU_2764814_0_0_1"/>
<protein>
    <submittedName>
        <fullName evidence="2">Unplaced genomic scaffold PAXINscaffold_25, whole genome shotgun sequence</fullName>
    </submittedName>
</protein>
<evidence type="ECO:0000256" key="1">
    <source>
        <dbReference type="SAM" id="MobiDB-lite"/>
    </source>
</evidence>
<organism evidence="2 3">
    <name type="scientific">Paxillus involutus ATCC 200175</name>
    <dbReference type="NCBI Taxonomy" id="664439"/>
    <lineage>
        <taxon>Eukaryota</taxon>
        <taxon>Fungi</taxon>
        <taxon>Dikarya</taxon>
        <taxon>Basidiomycota</taxon>
        <taxon>Agaricomycotina</taxon>
        <taxon>Agaricomycetes</taxon>
        <taxon>Agaricomycetidae</taxon>
        <taxon>Boletales</taxon>
        <taxon>Paxilineae</taxon>
        <taxon>Paxillaceae</taxon>
        <taxon>Paxillus</taxon>
    </lineage>
</organism>
<feature type="non-terminal residue" evidence="2">
    <location>
        <position position="70"/>
    </location>
</feature>
<accession>A0A0C9TED5</accession>
<dbReference type="EMBL" id="KN819347">
    <property type="protein sequence ID" value="KIJ13960.1"/>
    <property type="molecule type" value="Genomic_DNA"/>
</dbReference>
<evidence type="ECO:0000313" key="3">
    <source>
        <dbReference type="Proteomes" id="UP000053647"/>
    </source>
</evidence>
<reference evidence="3" key="2">
    <citation type="submission" date="2015-01" db="EMBL/GenBank/DDBJ databases">
        <title>Evolutionary Origins and Diversification of the Mycorrhizal Mutualists.</title>
        <authorList>
            <consortium name="DOE Joint Genome Institute"/>
            <consortium name="Mycorrhizal Genomics Consortium"/>
            <person name="Kohler A."/>
            <person name="Kuo A."/>
            <person name="Nagy L.G."/>
            <person name="Floudas D."/>
            <person name="Copeland A."/>
            <person name="Barry K.W."/>
            <person name="Cichocki N."/>
            <person name="Veneault-Fourrey C."/>
            <person name="LaButti K."/>
            <person name="Lindquist E.A."/>
            <person name="Lipzen A."/>
            <person name="Lundell T."/>
            <person name="Morin E."/>
            <person name="Murat C."/>
            <person name="Riley R."/>
            <person name="Ohm R."/>
            <person name="Sun H."/>
            <person name="Tunlid A."/>
            <person name="Henrissat B."/>
            <person name="Grigoriev I.V."/>
            <person name="Hibbett D.S."/>
            <person name="Martin F."/>
        </authorList>
    </citation>
    <scope>NUCLEOTIDE SEQUENCE [LARGE SCALE GENOMIC DNA]</scope>
    <source>
        <strain evidence="3">ATCC 200175</strain>
    </source>
</reference>
<sequence>MIRCSAFGLQGPRRCHRIGRGSLDLDGGRGCRTYQGNQTPRGRSTLSSTSRERSAAVPCHAMQSHHHTVL</sequence>